<dbReference type="InterPro" id="IPR034660">
    <property type="entry name" value="DinB/YfiT-like"/>
</dbReference>
<dbReference type="Gene3D" id="1.20.120.450">
    <property type="entry name" value="dinb family like domain"/>
    <property type="match status" value="1"/>
</dbReference>
<dbReference type="Pfam" id="PF12867">
    <property type="entry name" value="DinB_2"/>
    <property type="match status" value="1"/>
</dbReference>
<dbReference type="EMBL" id="SMNA01000002">
    <property type="protein sequence ID" value="TDE97392.1"/>
    <property type="molecule type" value="Genomic_DNA"/>
</dbReference>
<evidence type="ECO:0000259" key="1">
    <source>
        <dbReference type="Pfam" id="PF12867"/>
    </source>
</evidence>
<dbReference type="Proteomes" id="UP000504882">
    <property type="component" value="Unassembled WGS sequence"/>
</dbReference>
<name>A0ABY2E8S7_9MICO</name>
<reference evidence="2 3" key="1">
    <citation type="submission" date="2019-03" db="EMBL/GenBank/DDBJ databases">
        <title>Genomic features of bacteria from cold environments.</title>
        <authorList>
            <person name="Shen L."/>
        </authorList>
    </citation>
    <scope>NUCLEOTIDE SEQUENCE [LARGE SCALE GENOMIC DNA]</scope>
    <source>
        <strain evidence="3">T3246-1</strain>
    </source>
</reference>
<feature type="domain" description="DinB-like" evidence="1">
    <location>
        <begin position="105"/>
        <end position="247"/>
    </location>
</feature>
<keyword evidence="3" id="KW-1185">Reference proteome</keyword>
<evidence type="ECO:0000313" key="2">
    <source>
        <dbReference type="EMBL" id="TDE97392.1"/>
    </source>
</evidence>
<comment type="caution">
    <text evidence="2">The sequence shown here is derived from an EMBL/GenBank/DDBJ whole genome shotgun (WGS) entry which is preliminary data.</text>
</comment>
<evidence type="ECO:0000313" key="3">
    <source>
        <dbReference type="Proteomes" id="UP000504882"/>
    </source>
</evidence>
<accession>A0ABY2E8S7</accession>
<organism evidence="2 3">
    <name type="scientific">Occultella glacieicola</name>
    <dbReference type="NCBI Taxonomy" id="2518684"/>
    <lineage>
        <taxon>Bacteria</taxon>
        <taxon>Bacillati</taxon>
        <taxon>Actinomycetota</taxon>
        <taxon>Actinomycetes</taxon>
        <taxon>Micrococcales</taxon>
        <taxon>Ruaniaceae</taxon>
        <taxon>Occultella</taxon>
    </lineage>
</organism>
<dbReference type="InterPro" id="IPR024775">
    <property type="entry name" value="DinB-like"/>
</dbReference>
<sequence>MSGAVMAEEFHRTAKFHGASFRASDLYGLTVRDSDLRDARIASSWVDGMRVTGFDGAAGALYVDDVEVSDYVAAELDRRHPERVQLRAVRTLGDHRAMWETSKGLWARSKERAEALPESARNERVDGEWSFVETLRHLIFGIDSWVGVMLTDPPAPYHRLGLPPTDFSDEDTVTLGLDRGARPDYAEVVRALDSQWARVDAVLAELTDADLEQLRTGSLGVGEEPETVPVSHCLGVVLREHTEHRRFAERDLTTLTTAAEEGTTR</sequence>
<protein>
    <submittedName>
        <fullName evidence="2">DinB family protein</fullName>
    </submittedName>
</protein>
<proteinExistence type="predicted"/>
<gene>
    <name evidence="2" type="ORF">EXU48_04140</name>
</gene>
<dbReference type="SUPFAM" id="SSF109854">
    <property type="entry name" value="DinB/YfiT-like putative metalloenzymes"/>
    <property type="match status" value="1"/>
</dbReference>